<sequence length="90" mass="10274">MKIVVAALFLTIPLFWSKTFGHHGRVGAPILYKADDLVILEGELIDIFWRFPHVRFGLSVQTNDAEETVWELEWGIPNVLEGQGITTDFF</sequence>
<reference evidence="1" key="1">
    <citation type="submission" date="2018-05" db="EMBL/GenBank/DDBJ databases">
        <authorList>
            <person name="Lanie J.A."/>
            <person name="Ng W.-L."/>
            <person name="Kazmierczak K.M."/>
            <person name="Andrzejewski T.M."/>
            <person name="Davidsen T.M."/>
            <person name="Wayne K.J."/>
            <person name="Tettelin H."/>
            <person name="Glass J.I."/>
            <person name="Rusch D."/>
            <person name="Podicherti R."/>
            <person name="Tsui H.-C.T."/>
            <person name="Winkler M.E."/>
        </authorList>
    </citation>
    <scope>NUCLEOTIDE SEQUENCE</scope>
</reference>
<feature type="non-terminal residue" evidence="1">
    <location>
        <position position="90"/>
    </location>
</feature>
<proteinExistence type="predicted"/>
<dbReference type="Pfam" id="PF19649">
    <property type="entry name" value="DUF6152"/>
    <property type="match status" value="1"/>
</dbReference>
<gene>
    <name evidence="1" type="ORF">METZ01_LOCUS177025</name>
</gene>
<dbReference type="AlphaFoldDB" id="A0A382CER5"/>
<accession>A0A382CER5</accession>
<evidence type="ECO:0000313" key="1">
    <source>
        <dbReference type="EMBL" id="SVB24171.1"/>
    </source>
</evidence>
<organism evidence="1">
    <name type="scientific">marine metagenome</name>
    <dbReference type="NCBI Taxonomy" id="408172"/>
    <lineage>
        <taxon>unclassified sequences</taxon>
        <taxon>metagenomes</taxon>
        <taxon>ecological metagenomes</taxon>
    </lineage>
</organism>
<dbReference type="InterPro" id="IPR046150">
    <property type="entry name" value="DUF6152"/>
</dbReference>
<protein>
    <submittedName>
        <fullName evidence="1">Uncharacterized protein</fullName>
    </submittedName>
</protein>
<name>A0A382CER5_9ZZZZ</name>
<dbReference type="EMBL" id="UINC01034007">
    <property type="protein sequence ID" value="SVB24171.1"/>
    <property type="molecule type" value="Genomic_DNA"/>
</dbReference>